<dbReference type="Proteomes" id="UP001383192">
    <property type="component" value="Unassembled WGS sequence"/>
</dbReference>
<evidence type="ECO:0000313" key="3">
    <source>
        <dbReference type="Proteomes" id="UP001383192"/>
    </source>
</evidence>
<name>A0AAW0C5E3_9AGAR</name>
<evidence type="ECO:0008006" key="4">
    <source>
        <dbReference type="Google" id="ProtNLM"/>
    </source>
</evidence>
<evidence type="ECO:0000313" key="2">
    <source>
        <dbReference type="EMBL" id="KAK7033549.1"/>
    </source>
</evidence>
<organism evidence="2 3">
    <name type="scientific">Paramarasmius palmivorus</name>
    <dbReference type="NCBI Taxonomy" id="297713"/>
    <lineage>
        <taxon>Eukaryota</taxon>
        <taxon>Fungi</taxon>
        <taxon>Dikarya</taxon>
        <taxon>Basidiomycota</taxon>
        <taxon>Agaricomycotina</taxon>
        <taxon>Agaricomycetes</taxon>
        <taxon>Agaricomycetidae</taxon>
        <taxon>Agaricales</taxon>
        <taxon>Marasmiineae</taxon>
        <taxon>Marasmiaceae</taxon>
        <taxon>Paramarasmius</taxon>
    </lineage>
</organism>
<comment type="caution">
    <text evidence="2">The sequence shown here is derived from an EMBL/GenBank/DDBJ whole genome shotgun (WGS) entry which is preliminary data.</text>
</comment>
<keyword evidence="3" id="KW-1185">Reference proteome</keyword>
<sequence>MSIVNIPAADADTLESQEGRQKHSLTILQSEESSYHSICDDALDTIECALQNKDLDPEVRAKLEPLFSSIKKQKDNLISIISQAQEVQEDLTENTPEPGETQKQVQALVDEFTKTTTDLSYQVDFLGRIIAEHHIPTESQ</sequence>
<feature type="region of interest" description="Disordered" evidence="1">
    <location>
        <begin position="1"/>
        <end position="23"/>
    </location>
</feature>
<evidence type="ECO:0000256" key="1">
    <source>
        <dbReference type="SAM" id="MobiDB-lite"/>
    </source>
</evidence>
<protein>
    <recommendedName>
        <fullName evidence="4">Mediator of RNA polymerase II transcription subunit 21</fullName>
    </recommendedName>
</protein>
<dbReference type="AlphaFoldDB" id="A0AAW0C5E3"/>
<reference evidence="2 3" key="1">
    <citation type="submission" date="2024-01" db="EMBL/GenBank/DDBJ databases">
        <title>A draft genome for a cacao thread blight-causing isolate of Paramarasmius palmivorus.</title>
        <authorList>
            <person name="Baruah I.K."/>
            <person name="Bukari Y."/>
            <person name="Amoako-Attah I."/>
            <person name="Meinhardt L.W."/>
            <person name="Bailey B.A."/>
            <person name="Cohen S.P."/>
        </authorList>
    </citation>
    <scope>NUCLEOTIDE SEQUENCE [LARGE SCALE GENOMIC DNA]</scope>
    <source>
        <strain evidence="2 3">GH-12</strain>
    </source>
</reference>
<proteinExistence type="predicted"/>
<accession>A0AAW0C5E3</accession>
<gene>
    <name evidence="2" type="ORF">VNI00_012773</name>
</gene>
<dbReference type="EMBL" id="JAYKXP010000061">
    <property type="protein sequence ID" value="KAK7033549.1"/>
    <property type="molecule type" value="Genomic_DNA"/>
</dbReference>